<dbReference type="GO" id="GO:0045275">
    <property type="term" value="C:respiratory chain complex III"/>
    <property type="evidence" value="ECO:0007669"/>
    <property type="project" value="InterPro"/>
</dbReference>
<evidence type="ECO:0000256" key="10">
    <source>
        <dbReference type="ARBA" id="ARBA00031021"/>
    </source>
</evidence>
<protein>
    <recommendedName>
        <fullName evidence="3">Cytochrome b-c1 complex subunit 7</fullName>
    </recommendedName>
    <alternativeName>
        <fullName evidence="10">Complex III subunit VII</fullName>
    </alternativeName>
    <alternativeName>
        <fullName evidence="11">Ubiquinol-cytochrome c reductase complex 14 kDa protein</fullName>
    </alternativeName>
</protein>
<comment type="subunit">
    <text evidence="12">Component of the ubiquinol-cytochrome c oxidoreductase (cytochrome b-c1 complex, complex III, CIII), a multisubunit enzyme composed of 3 respiratory subunits cytochrome b, cytochrome c1 and Rieske protein, 2 core protein subunits, and additional low-molecular weight protein subunits. The complex exists as an obligatory dimer and forms supercomplexes (SCs) in the inner mitochondrial membrane with cytochrome c oxidase (complex IV, CIV).</text>
</comment>
<dbReference type="STRING" id="300112.A0A4S2KWJ9"/>
<comment type="similarity">
    <text evidence="2">Belongs to the UQCRB/QCR7 family.</text>
</comment>
<comment type="subcellular location">
    <subcellularLocation>
        <location evidence="1">Mitochondrion inner membrane</location>
        <topology evidence="1">Peripheral membrane protein</topology>
        <orientation evidence="1">Matrix side</orientation>
    </subcellularLocation>
</comment>
<dbReference type="EMBL" id="QBLH01000664">
    <property type="protein sequence ID" value="TGZ54465.1"/>
    <property type="molecule type" value="Genomic_DNA"/>
</dbReference>
<keyword evidence="5" id="KW-0679">Respiratory chain</keyword>
<dbReference type="Proteomes" id="UP000310200">
    <property type="component" value="Unassembled WGS sequence"/>
</dbReference>
<proteinExistence type="inferred from homology"/>
<evidence type="ECO:0000256" key="4">
    <source>
        <dbReference type="ARBA" id="ARBA00022448"/>
    </source>
</evidence>
<dbReference type="InterPro" id="IPR003197">
    <property type="entry name" value="QCR7"/>
</dbReference>
<evidence type="ECO:0000256" key="12">
    <source>
        <dbReference type="ARBA" id="ARBA00038521"/>
    </source>
</evidence>
<dbReference type="Gene3D" id="1.10.1090.10">
    <property type="entry name" value="Cytochrome b-c1 complex subunit 7"/>
    <property type="match status" value="1"/>
</dbReference>
<dbReference type="AlphaFoldDB" id="A0A4S2KWJ9"/>
<sequence>MKFPWTLMKNLKLSRWNFVQNDCEQNWQFTLRKLVFNLSGYNKYGLYTHDIIYYDDPVVREALRRIPEEVLDARNFRHIRAIQLSFLKIYLPREKWVTYEQDIEYRYLGPYMEEIQTEQAEINEFDYHNYRDSD</sequence>
<dbReference type="GO" id="GO:0006122">
    <property type="term" value="P:mitochondrial electron transport, ubiquinol to cytochrome c"/>
    <property type="evidence" value="ECO:0007669"/>
    <property type="project" value="InterPro"/>
</dbReference>
<dbReference type="InterPro" id="IPR036544">
    <property type="entry name" value="QCR7_sf"/>
</dbReference>
<evidence type="ECO:0000256" key="8">
    <source>
        <dbReference type="ARBA" id="ARBA00023128"/>
    </source>
</evidence>
<evidence type="ECO:0000256" key="9">
    <source>
        <dbReference type="ARBA" id="ARBA00023136"/>
    </source>
</evidence>
<dbReference type="Pfam" id="PF02271">
    <property type="entry name" value="UCR_14kD"/>
    <property type="match status" value="1"/>
</dbReference>
<accession>A0A4S2KWJ9</accession>
<name>A0A4S2KWJ9_9HYME</name>
<organism evidence="13 14">
    <name type="scientific">Temnothorax longispinosus</name>
    <dbReference type="NCBI Taxonomy" id="300112"/>
    <lineage>
        <taxon>Eukaryota</taxon>
        <taxon>Metazoa</taxon>
        <taxon>Ecdysozoa</taxon>
        <taxon>Arthropoda</taxon>
        <taxon>Hexapoda</taxon>
        <taxon>Insecta</taxon>
        <taxon>Pterygota</taxon>
        <taxon>Neoptera</taxon>
        <taxon>Endopterygota</taxon>
        <taxon>Hymenoptera</taxon>
        <taxon>Apocrita</taxon>
        <taxon>Aculeata</taxon>
        <taxon>Formicoidea</taxon>
        <taxon>Formicidae</taxon>
        <taxon>Myrmicinae</taxon>
        <taxon>Temnothorax</taxon>
    </lineage>
</organism>
<evidence type="ECO:0000256" key="6">
    <source>
        <dbReference type="ARBA" id="ARBA00022792"/>
    </source>
</evidence>
<reference evidence="13 14" key="1">
    <citation type="journal article" date="2019" name="Philos. Trans. R. Soc. Lond., B, Biol. Sci.">
        <title>Ant behaviour and brain gene expression of defending hosts depend on the ecological success of the intruding social parasite.</title>
        <authorList>
            <person name="Kaur R."/>
            <person name="Stoldt M."/>
            <person name="Jongepier E."/>
            <person name="Feldmeyer B."/>
            <person name="Menzel F."/>
            <person name="Bornberg-Bauer E."/>
            <person name="Foitzik S."/>
        </authorList>
    </citation>
    <scope>NUCLEOTIDE SEQUENCE [LARGE SCALE GENOMIC DNA]</scope>
    <source>
        <tissue evidence="13">Whole body</tissue>
    </source>
</reference>
<evidence type="ECO:0000256" key="5">
    <source>
        <dbReference type="ARBA" id="ARBA00022660"/>
    </source>
</evidence>
<evidence type="ECO:0000256" key="2">
    <source>
        <dbReference type="ARBA" id="ARBA00008554"/>
    </source>
</evidence>
<dbReference type="PANTHER" id="PTHR12022">
    <property type="entry name" value="UBIQUINOL-CYTOCHROME C REDUCTASE COMPLEX 14 KD PROTEIN"/>
    <property type="match status" value="1"/>
</dbReference>
<keyword evidence="6" id="KW-0999">Mitochondrion inner membrane</keyword>
<dbReference type="PANTHER" id="PTHR12022:SF0">
    <property type="entry name" value="CYTOCHROME B-C1 COMPLEX SUBUNIT 7"/>
    <property type="match status" value="1"/>
</dbReference>
<evidence type="ECO:0000256" key="7">
    <source>
        <dbReference type="ARBA" id="ARBA00022982"/>
    </source>
</evidence>
<keyword evidence="8" id="KW-0496">Mitochondrion</keyword>
<keyword evidence="9" id="KW-0472">Membrane</keyword>
<keyword evidence="4" id="KW-0813">Transport</keyword>
<dbReference type="GO" id="GO:0005743">
    <property type="term" value="C:mitochondrial inner membrane"/>
    <property type="evidence" value="ECO:0007669"/>
    <property type="project" value="UniProtKB-SubCell"/>
</dbReference>
<evidence type="ECO:0000256" key="3">
    <source>
        <dbReference type="ARBA" id="ARBA00016323"/>
    </source>
</evidence>
<keyword evidence="7" id="KW-0249">Electron transport</keyword>
<evidence type="ECO:0000256" key="1">
    <source>
        <dbReference type="ARBA" id="ARBA00004443"/>
    </source>
</evidence>
<evidence type="ECO:0000313" key="14">
    <source>
        <dbReference type="Proteomes" id="UP000310200"/>
    </source>
</evidence>
<dbReference type="SUPFAM" id="SSF81524">
    <property type="entry name" value="14 kDa protein of cytochrome bc1 complex (Ubiquinol-cytochrome c reductase)"/>
    <property type="match status" value="1"/>
</dbReference>
<keyword evidence="14" id="KW-1185">Reference proteome</keyword>
<comment type="caution">
    <text evidence="13">The sequence shown here is derived from an EMBL/GenBank/DDBJ whole genome shotgun (WGS) entry which is preliminary data.</text>
</comment>
<gene>
    <name evidence="13" type="ORF">DBV15_09127</name>
</gene>
<evidence type="ECO:0000256" key="11">
    <source>
        <dbReference type="ARBA" id="ARBA00032927"/>
    </source>
</evidence>
<evidence type="ECO:0000313" key="13">
    <source>
        <dbReference type="EMBL" id="TGZ54465.1"/>
    </source>
</evidence>